<dbReference type="EMBL" id="BARW01000263">
    <property type="protein sequence ID" value="GAI61798.1"/>
    <property type="molecule type" value="Genomic_DNA"/>
</dbReference>
<sequence>HYSYIRHAQTFTAESDHQILGVNLRLWKRNFPGIVTASLTNIDANEKPLPPALAIGTINGDLLSETHPGEWAFTPLIPYNLIKTIQYAIVLQTQDPRLYWAAGPYYGYPGHHHWISVDAGATWFDNPWHLFFQVWGQPLF</sequence>
<dbReference type="SUPFAM" id="SSF110296">
    <property type="entry name" value="Oligoxyloglucan reducing end-specific cellobiohydrolase"/>
    <property type="match status" value="1"/>
</dbReference>
<comment type="caution">
    <text evidence="1">The sequence shown here is derived from an EMBL/GenBank/DDBJ whole genome shotgun (WGS) entry which is preliminary data.</text>
</comment>
<proteinExistence type="predicted"/>
<name>X1Q0R2_9ZZZZ</name>
<feature type="non-terminal residue" evidence="1">
    <location>
        <position position="1"/>
    </location>
</feature>
<organism evidence="1">
    <name type="scientific">marine sediment metagenome</name>
    <dbReference type="NCBI Taxonomy" id="412755"/>
    <lineage>
        <taxon>unclassified sequences</taxon>
        <taxon>metagenomes</taxon>
        <taxon>ecological metagenomes</taxon>
    </lineage>
</organism>
<gene>
    <name evidence="1" type="ORF">S12H4_01360</name>
</gene>
<evidence type="ECO:0000313" key="1">
    <source>
        <dbReference type="EMBL" id="GAI61798.1"/>
    </source>
</evidence>
<protein>
    <submittedName>
        <fullName evidence="1">Uncharacterized protein</fullName>
    </submittedName>
</protein>
<accession>X1Q0R2</accession>
<dbReference type="AlphaFoldDB" id="X1Q0R2"/>
<reference evidence="1" key="1">
    <citation type="journal article" date="2014" name="Front. Microbiol.">
        <title>High frequency of phylogenetically diverse reductive dehalogenase-homologous genes in deep subseafloor sedimentary metagenomes.</title>
        <authorList>
            <person name="Kawai M."/>
            <person name="Futagami T."/>
            <person name="Toyoda A."/>
            <person name="Takaki Y."/>
            <person name="Nishi S."/>
            <person name="Hori S."/>
            <person name="Arai W."/>
            <person name="Tsubouchi T."/>
            <person name="Morono Y."/>
            <person name="Uchiyama I."/>
            <person name="Ito T."/>
            <person name="Fujiyama A."/>
            <person name="Inagaki F."/>
            <person name="Takami H."/>
        </authorList>
    </citation>
    <scope>NUCLEOTIDE SEQUENCE</scope>
    <source>
        <strain evidence="1">Expedition CK06-06</strain>
    </source>
</reference>